<reference evidence="1 2" key="1">
    <citation type="submission" date="2018-08" db="EMBL/GenBank/DDBJ databases">
        <title>A genome reference for cultivated species of the human gut microbiota.</title>
        <authorList>
            <person name="Zou Y."/>
            <person name="Xue W."/>
            <person name="Luo G."/>
        </authorList>
    </citation>
    <scope>NUCLEOTIDE SEQUENCE [LARGE SCALE GENOMIC DNA]</scope>
    <source>
        <strain evidence="1 2">OF01-2LB</strain>
    </source>
</reference>
<organism evidence="1 2">
    <name type="scientific">Clostridium innocuum</name>
    <dbReference type="NCBI Taxonomy" id="1522"/>
    <lineage>
        <taxon>Bacteria</taxon>
        <taxon>Bacillati</taxon>
        <taxon>Bacillota</taxon>
        <taxon>Clostridia</taxon>
        <taxon>Eubacteriales</taxon>
        <taxon>Clostridiaceae</taxon>
        <taxon>Clostridium</taxon>
    </lineage>
</organism>
<sequence>MPLRGRTADHLDNECFSASIHLEQCSTGIRDDFVDDNIGNAILNIRLNDICYGSRSNSIAVSNQGMGEPCFMLFIRLMQYQALL</sequence>
<accession>A0A3E2VFU4</accession>
<evidence type="ECO:0000313" key="2">
    <source>
        <dbReference type="Proteomes" id="UP000260025"/>
    </source>
</evidence>
<dbReference type="AlphaFoldDB" id="A0A3E2VFU4"/>
<dbReference type="EMBL" id="QVEV01000057">
    <property type="protein sequence ID" value="RGC09501.1"/>
    <property type="molecule type" value="Genomic_DNA"/>
</dbReference>
<evidence type="ECO:0000313" key="1">
    <source>
        <dbReference type="EMBL" id="RGC09501.1"/>
    </source>
</evidence>
<protein>
    <submittedName>
        <fullName evidence="1">Uncharacterized protein</fullName>
    </submittedName>
</protein>
<name>A0A3E2VFU4_CLOIN</name>
<gene>
    <name evidence="1" type="ORF">DXA38_20995</name>
</gene>
<comment type="caution">
    <text evidence="1">The sequence shown here is derived from an EMBL/GenBank/DDBJ whole genome shotgun (WGS) entry which is preliminary data.</text>
</comment>
<proteinExistence type="predicted"/>
<dbReference type="Proteomes" id="UP000260025">
    <property type="component" value="Unassembled WGS sequence"/>
</dbReference>